<organism evidence="9 10">
    <name type="scientific">Lutibacter agarilyticus</name>
    <dbReference type="NCBI Taxonomy" id="1109740"/>
    <lineage>
        <taxon>Bacteria</taxon>
        <taxon>Pseudomonadati</taxon>
        <taxon>Bacteroidota</taxon>
        <taxon>Flavobacteriia</taxon>
        <taxon>Flavobacteriales</taxon>
        <taxon>Flavobacteriaceae</taxon>
        <taxon>Lutibacter</taxon>
    </lineage>
</organism>
<evidence type="ECO:0000313" key="10">
    <source>
        <dbReference type="Proteomes" id="UP000198384"/>
    </source>
</evidence>
<dbReference type="GO" id="GO:0005576">
    <property type="term" value="C:extracellular region"/>
    <property type="evidence" value="ECO:0007669"/>
    <property type="project" value="UniProtKB-SubCell"/>
</dbReference>
<dbReference type="SUPFAM" id="SSF51445">
    <property type="entry name" value="(Trans)glycosidases"/>
    <property type="match status" value="1"/>
</dbReference>
<evidence type="ECO:0000256" key="7">
    <source>
        <dbReference type="ARBA" id="ARBA00023295"/>
    </source>
</evidence>
<name>A0A238WYM3_9FLAO</name>
<dbReference type="Gene3D" id="3.20.20.80">
    <property type="entry name" value="Glycosidases"/>
    <property type="match status" value="1"/>
</dbReference>
<dbReference type="RefSeq" id="WP_141119693.1">
    <property type="nucleotide sequence ID" value="NZ_FZNT01000004.1"/>
</dbReference>
<dbReference type="InterPro" id="IPR013783">
    <property type="entry name" value="Ig-like_fold"/>
</dbReference>
<evidence type="ECO:0000259" key="8">
    <source>
        <dbReference type="Pfam" id="PF26410"/>
    </source>
</evidence>
<dbReference type="InterPro" id="IPR045053">
    <property type="entry name" value="MAN-like"/>
</dbReference>
<dbReference type="EC" id="3.2.1.78" evidence="3"/>
<evidence type="ECO:0000256" key="5">
    <source>
        <dbReference type="ARBA" id="ARBA00022729"/>
    </source>
</evidence>
<comment type="subcellular location">
    <subcellularLocation>
        <location evidence="2">Secreted</location>
    </subcellularLocation>
</comment>
<gene>
    <name evidence="9" type="ORF">SAMN06265371_104165</name>
</gene>
<reference evidence="9 10" key="1">
    <citation type="submission" date="2017-06" db="EMBL/GenBank/DDBJ databases">
        <authorList>
            <person name="Kim H.J."/>
            <person name="Triplett B.A."/>
        </authorList>
    </citation>
    <scope>NUCLEOTIDE SEQUENCE [LARGE SCALE GENOMIC DNA]</scope>
    <source>
        <strain evidence="9 10">DSM 29150</strain>
    </source>
</reference>
<dbReference type="Pfam" id="PF26410">
    <property type="entry name" value="GH5_mannosidase"/>
    <property type="match status" value="1"/>
</dbReference>
<dbReference type="PROSITE" id="PS51257">
    <property type="entry name" value="PROKAR_LIPOPROTEIN"/>
    <property type="match status" value="1"/>
</dbReference>
<dbReference type="PANTHER" id="PTHR31451">
    <property type="match status" value="1"/>
</dbReference>
<dbReference type="SUPFAM" id="SSF49265">
    <property type="entry name" value="Fibronectin type III"/>
    <property type="match status" value="1"/>
</dbReference>
<evidence type="ECO:0000256" key="2">
    <source>
        <dbReference type="ARBA" id="ARBA00004613"/>
    </source>
</evidence>
<comment type="catalytic activity">
    <reaction evidence="1">
        <text>Random hydrolysis of (1-&gt;4)-beta-D-mannosidic linkages in mannans, galactomannans and glucomannans.</text>
        <dbReference type="EC" id="3.2.1.78"/>
    </reaction>
</comment>
<dbReference type="OrthoDB" id="9774262at2"/>
<dbReference type="InterPro" id="IPR003961">
    <property type="entry name" value="FN3_dom"/>
</dbReference>
<keyword evidence="6" id="KW-0378">Hydrolase</keyword>
<dbReference type="PANTHER" id="PTHR31451:SF39">
    <property type="entry name" value="MANNAN ENDO-1,4-BETA-MANNOSIDASE 1"/>
    <property type="match status" value="1"/>
</dbReference>
<dbReference type="Gene3D" id="2.60.40.10">
    <property type="entry name" value="Immunoglobulins"/>
    <property type="match status" value="1"/>
</dbReference>
<dbReference type="InterPro" id="IPR036116">
    <property type="entry name" value="FN3_sf"/>
</dbReference>
<dbReference type="EMBL" id="FZNT01000004">
    <property type="protein sequence ID" value="SNR51314.1"/>
    <property type="molecule type" value="Genomic_DNA"/>
</dbReference>
<dbReference type="CDD" id="cd00063">
    <property type="entry name" value="FN3"/>
    <property type="match status" value="1"/>
</dbReference>
<dbReference type="Proteomes" id="UP000198384">
    <property type="component" value="Unassembled WGS sequence"/>
</dbReference>
<dbReference type="GO" id="GO:0016985">
    <property type="term" value="F:mannan endo-1,4-beta-mannosidase activity"/>
    <property type="evidence" value="ECO:0007669"/>
    <property type="project" value="TreeGrafter"/>
</dbReference>
<sequence length="619" mass="70967">MKQLAILFLFMASIACTKNESKKEQVNEDKFKGFTTFITAKEHSLMDGEKEFRFVSMNIPNLNYIEDELNFLTKNPYRYPTEFEIRDAFETVKQMGGTVIRIYTLPVKRADEPDNPTFITGPGEFVEEAFVVNDLMLKIANETGVRIIFSLLNNWKWMGGAPQYAEFRGKTFDDFWVDEQLMDDFKKTIDFTLNRTNTLTGEKYKDDKSILCWETGNELSSPYSWVKEVAKYIKSIDKNHLVMDGYYAMDNYRYVHKESVEDSNIDILSSHHYEQNPYSQIDNIKSNLAVIKGRKPYILGELGFESTTAHRSAYDYIISEKQIAGTLNWSIRSHREEGGFYWHSEPVGHNLYKAYHWPGFASGFNYDEIGLLKLMREKAYEIRGELIPELPIPKAPKLLPIKNVFEISWQGSVGASGYNIERSESENGPWNVIAQNISDAAVQYVALFNDETAEMGNSYYYRIEALNSVGISPKSNVVGPVKVSEKALIDEMGNLMTVFGYNNVIVDQGFDRKFKEDTERILGDKGGNVSYIVPGDIKKVTIYSFEQANENGLTFSVSKDGKEFVPITFSVLSEKHGEGDYGYWNPTLYELSNFVEGYKYLNIDFQHKAQIGRVLISYK</sequence>
<keyword evidence="4" id="KW-0964">Secreted</keyword>
<accession>A0A238WYM3</accession>
<evidence type="ECO:0000256" key="1">
    <source>
        <dbReference type="ARBA" id="ARBA00001678"/>
    </source>
</evidence>
<evidence type="ECO:0000256" key="3">
    <source>
        <dbReference type="ARBA" id="ARBA00012706"/>
    </source>
</evidence>
<proteinExistence type="predicted"/>
<dbReference type="InterPro" id="IPR001547">
    <property type="entry name" value="Glyco_hydro_5"/>
</dbReference>
<feature type="domain" description="Glycoside hydrolase family 5" evidence="8">
    <location>
        <begin position="37"/>
        <end position="278"/>
    </location>
</feature>
<dbReference type="AlphaFoldDB" id="A0A238WYM3"/>
<evidence type="ECO:0000313" key="9">
    <source>
        <dbReference type="EMBL" id="SNR51314.1"/>
    </source>
</evidence>
<evidence type="ECO:0000256" key="4">
    <source>
        <dbReference type="ARBA" id="ARBA00022525"/>
    </source>
</evidence>
<evidence type="ECO:0000256" key="6">
    <source>
        <dbReference type="ARBA" id="ARBA00022801"/>
    </source>
</evidence>
<protein>
    <recommendedName>
        <fullName evidence="3">mannan endo-1,4-beta-mannosidase</fullName>
        <ecNumber evidence="3">3.2.1.78</ecNumber>
    </recommendedName>
</protein>
<keyword evidence="10" id="KW-1185">Reference proteome</keyword>
<keyword evidence="5" id="KW-0732">Signal</keyword>
<dbReference type="InterPro" id="IPR017853">
    <property type="entry name" value="GH"/>
</dbReference>
<keyword evidence="7" id="KW-0326">Glycosidase</keyword>